<proteinExistence type="predicted"/>
<comment type="caution">
    <text evidence="1">The sequence shown here is derived from an EMBL/GenBank/DDBJ whole genome shotgun (WGS) entry which is preliminary data.</text>
</comment>
<organism evidence="1 2">
    <name type="scientific">Bifidobacterium catenulatum</name>
    <dbReference type="NCBI Taxonomy" id="1686"/>
    <lineage>
        <taxon>Bacteria</taxon>
        <taxon>Bacillati</taxon>
        <taxon>Actinomycetota</taxon>
        <taxon>Actinomycetes</taxon>
        <taxon>Bifidobacteriales</taxon>
        <taxon>Bifidobacteriaceae</taxon>
        <taxon>Bifidobacterium</taxon>
    </lineage>
</organism>
<dbReference type="EMBL" id="NAQA01000003">
    <property type="protein sequence ID" value="OQM50950.1"/>
    <property type="molecule type" value="Genomic_DNA"/>
</dbReference>
<protein>
    <submittedName>
        <fullName evidence="1">Permease of the major facilitator superfamily</fullName>
    </submittedName>
</protein>
<sequence>MSAIMIYVMAALNYGVRTGDVGTAWNYVLFDWPLFYVIGMICDLCTSLHHLPTIRATILIQIHASQRHGMIVWAIAMLQPLGLVEREFRTEKLVNAHSIAIKKAIATQLIQRRSSRMTVAQIGREFT</sequence>
<gene>
    <name evidence="1" type="ORF">B5782_0897</name>
</gene>
<dbReference type="AlphaFoldDB" id="A0A1V8PQM9"/>
<dbReference type="Proteomes" id="UP000192666">
    <property type="component" value="Unassembled WGS sequence"/>
</dbReference>
<name>A0A1V8PQM9_9BIFI</name>
<evidence type="ECO:0000313" key="1">
    <source>
        <dbReference type="EMBL" id="OQM50950.1"/>
    </source>
</evidence>
<evidence type="ECO:0000313" key="2">
    <source>
        <dbReference type="Proteomes" id="UP000192666"/>
    </source>
</evidence>
<reference evidence="1 2" key="1">
    <citation type="submission" date="2017-03" db="EMBL/GenBank/DDBJ databases">
        <title>Maternal inheritance of bifidobacteria.</title>
        <authorList>
            <person name="Lugli G.A."/>
            <person name="Duranti S."/>
            <person name="Milani C."/>
            <person name="Mancabelli L."/>
        </authorList>
    </citation>
    <scope>NUCLEOTIDE SEQUENCE [LARGE SCALE GENOMIC DNA]</scope>
    <source>
        <strain evidence="1 2">1899B</strain>
    </source>
</reference>
<accession>A0A1V8PQM9</accession>